<dbReference type="InterPro" id="IPR011835">
    <property type="entry name" value="GS/SS"/>
</dbReference>
<dbReference type="HAMAP" id="MF_00484">
    <property type="entry name" value="Glycogen_synth"/>
    <property type="match status" value="1"/>
</dbReference>
<dbReference type="InterPro" id="IPR013534">
    <property type="entry name" value="Starch_synth_cat_dom"/>
</dbReference>
<dbReference type="Proteomes" id="UP000886874">
    <property type="component" value="Unassembled WGS sequence"/>
</dbReference>
<feature type="binding site" evidence="7">
    <location>
        <position position="15"/>
    </location>
    <ligand>
        <name>ADP-alpha-D-glucose</name>
        <dbReference type="ChEBI" id="CHEBI:57498"/>
    </ligand>
</feature>
<proteinExistence type="inferred from homology"/>
<dbReference type="GO" id="GO:0009011">
    <property type="term" value="F:alpha-1,4-glucan glucosyltransferase (ADP-glucose donor) activity"/>
    <property type="evidence" value="ECO:0007669"/>
    <property type="project" value="UniProtKB-UniRule"/>
</dbReference>
<dbReference type="Gene3D" id="3.40.50.2000">
    <property type="entry name" value="Glycogen Phosphorylase B"/>
    <property type="match status" value="2"/>
</dbReference>
<dbReference type="PANTHER" id="PTHR45825:SF11">
    <property type="entry name" value="ALPHA AMYLASE DOMAIN-CONTAINING PROTEIN"/>
    <property type="match status" value="1"/>
</dbReference>
<comment type="catalytic activity">
    <reaction evidence="1 7">
        <text>[(1-&gt;4)-alpha-D-glucosyl](n) + ADP-alpha-D-glucose = [(1-&gt;4)-alpha-D-glucosyl](n+1) + ADP + H(+)</text>
        <dbReference type="Rhea" id="RHEA:18189"/>
        <dbReference type="Rhea" id="RHEA-COMP:9584"/>
        <dbReference type="Rhea" id="RHEA-COMP:9587"/>
        <dbReference type="ChEBI" id="CHEBI:15378"/>
        <dbReference type="ChEBI" id="CHEBI:15444"/>
        <dbReference type="ChEBI" id="CHEBI:57498"/>
        <dbReference type="ChEBI" id="CHEBI:456216"/>
        <dbReference type="EC" id="2.4.1.21"/>
    </reaction>
</comment>
<dbReference type="EC" id="2.4.1.21" evidence="7"/>
<keyword evidence="6 7" id="KW-0320">Glycogen biosynthesis</keyword>
<keyword evidence="5 7" id="KW-0808">Transferase</keyword>
<evidence type="ECO:0000256" key="1">
    <source>
        <dbReference type="ARBA" id="ARBA00001478"/>
    </source>
</evidence>
<dbReference type="Pfam" id="PF08323">
    <property type="entry name" value="Glyco_transf_5"/>
    <property type="match status" value="1"/>
</dbReference>
<evidence type="ECO:0000256" key="3">
    <source>
        <dbReference type="ARBA" id="ARBA00010281"/>
    </source>
</evidence>
<reference evidence="10" key="2">
    <citation type="journal article" date="2021" name="PeerJ">
        <title>Extensive microbial diversity within the chicken gut microbiome revealed by metagenomics and culture.</title>
        <authorList>
            <person name="Gilroy R."/>
            <person name="Ravi A."/>
            <person name="Getino M."/>
            <person name="Pursley I."/>
            <person name="Horton D.L."/>
            <person name="Alikhan N.F."/>
            <person name="Baker D."/>
            <person name="Gharbi K."/>
            <person name="Hall N."/>
            <person name="Watson M."/>
            <person name="Adriaenssens E.M."/>
            <person name="Foster-Nyarko E."/>
            <person name="Jarju S."/>
            <person name="Secka A."/>
            <person name="Antonio M."/>
            <person name="Oren A."/>
            <person name="Chaudhuri R.R."/>
            <person name="La Ragione R."/>
            <person name="Hildebrand F."/>
            <person name="Pallen M.J."/>
        </authorList>
    </citation>
    <scope>NUCLEOTIDE SEQUENCE</scope>
    <source>
        <strain evidence="10">ChiSjej2B20-13462</strain>
    </source>
</reference>
<evidence type="ECO:0000313" key="10">
    <source>
        <dbReference type="EMBL" id="HIQ70353.1"/>
    </source>
</evidence>
<comment type="function">
    <text evidence="2 7">Synthesizes alpha-1,4-glucan chains using ADP-glucose.</text>
</comment>
<dbReference type="NCBIfam" id="TIGR02095">
    <property type="entry name" value="glgA"/>
    <property type="match status" value="1"/>
</dbReference>
<feature type="domain" description="Glycosyl transferase family 1" evidence="8">
    <location>
        <begin position="291"/>
        <end position="451"/>
    </location>
</feature>
<comment type="pathway">
    <text evidence="7">Glycan biosynthesis; glycogen biosynthesis.</text>
</comment>
<evidence type="ECO:0000259" key="9">
    <source>
        <dbReference type="Pfam" id="PF08323"/>
    </source>
</evidence>
<dbReference type="GO" id="GO:0005978">
    <property type="term" value="P:glycogen biosynthetic process"/>
    <property type="evidence" value="ECO:0007669"/>
    <property type="project" value="UniProtKB-UniRule"/>
</dbReference>
<evidence type="ECO:0000259" key="8">
    <source>
        <dbReference type="Pfam" id="PF00534"/>
    </source>
</evidence>
<name>A0A9D1CPQ7_9FIRM</name>
<dbReference type="InterPro" id="IPR001296">
    <property type="entry name" value="Glyco_trans_1"/>
</dbReference>
<organism evidence="10 11">
    <name type="scientific">Candidatus Avoscillospira stercorigallinarum</name>
    <dbReference type="NCBI Taxonomy" id="2840708"/>
    <lineage>
        <taxon>Bacteria</taxon>
        <taxon>Bacillati</taxon>
        <taxon>Bacillota</taxon>
        <taxon>Clostridia</taxon>
        <taxon>Eubacteriales</taxon>
        <taxon>Oscillospiraceae</taxon>
        <taxon>Oscillospiraceae incertae sedis</taxon>
        <taxon>Candidatus Avoscillospira</taxon>
    </lineage>
</organism>
<sequence>MKIAMAASEAAPFIKTGGLGDVMQALPEALGLLEGNEVCLFLPYYGQIKRDKRWNCEFITSFAIQLAWRQCHVGLFRLQSDSLSYQVYFVDNEQYFDRNPIYGHLDDGERYAYFSKAVLACLNYLDFRPDVIQCNDWQTALIPVVLHGEFRGSFPATKTIFTIHNIEYQGWANSNFNYDVLGLPPSFNDSLRYGDATNFMKAAIVTADAVSTVSETYARELQYPYYSHGMSEVLIQRAGTFFGITNGIDTAVFDPSASPNIPFHYDVNSMAEQKAKNKAKLQEELGLAQDPNVPLYVIVSRLAGHKGIDLLCYICHSLMTRPVQLAIVGTGEAQYEQALSSLAWQYQGRMVVKLAFDPGLADRMYAGADAYLMPSRSEPCGLSQLIAMHYGTIPVVHATGGLQDTVLPYDPTTGEGRGFTFQSYNGEDFLYAIDRSMSLYYDDRAAWNRLAQNDMQLDVSWTIPAQSYMEMFKKVTGLS</sequence>
<evidence type="ECO:0000256" key="7">
    <source>
        <dbReference type="HAMAP-Rule" id="MF_00484"/>
    </source>
</evidence>
<dbReference type="SUPFAM" id="SSF53756">
    <property type="entry name" value="UDP-Glycosyltransferase/glycogen phosphorylase"/>
    <property type="match status" value="1"/>
</dbReference>
<evidence type="ECO:0000256" key="4">
    <source>
        <dbReference type="ARBA" id="ARBA00022676"/>
    </source>
</evidence>
<dbReference type="CDD" id="cd03791">
    <property type="entry name" value="GT5_Glycogen_synthase_DULL1-like"/>
    <property type="match status" value="1"/>
</dbReference>
<evidence type="ECO:0000256" key="2">
    <source>
        <dbReference type="ARBA" id="ARBA00002764"/>
    </source>
</evidence>
<evidence type="ECO:0000313" key="11">
    <source>
        <dbReference type="Proteomes" id="UP000886874"/>
    </source>
</evidence>
<dbReference type="EMBL" id="DVFN01000121">
    <property type="protein sequence ID" value="HIQ70353.1"/>
    <property type="molecule type" value="Genomic_DNA"/>
</dbReference>
<accession>A0A9D1CPQ7</accession>
<reference evidence="10" key="1">
    <citation type="submission" date="2020-10" db="EMBL/GenBank/DDBJ databases">
        <authorList>
            <person name="Gilroy R."/>
        </authorList>
    </citation>
    <scope>NUCLEOTIDE SEQUENCE</scope>
    <source>
        <strain evidence="10">ChiSjej2B20-13462</strain>
    </source>
</reference>
<feature type="domain" description="Starch synthase catalytic" evidence="9">
    <location>
        <begin position="2"/>
        <end position="234"/>
    </location>
</feature>
<dbReference type="GO" id="GO:0004373">
    <property type="term" value="F:alpha-1,4-glucan glucosyltransferase (UDP-glucose donor) activity"/>
    <property type="evidence" value="ECO:0007669"/>
    <property type="project" value="InterPro"/>
</dbReference>
<dbReference type="PANTHER" id="PTHR45825">
    <property type="entry name" value="GRANULE-BOUND STARCH SYNTHASE 1, CHLOROPLASTIC/AMYLOPLASTIC"/>
    <property type="match status" value="1"/>
</dbReference>
<evidence type="ECO:0000256" key="5">
    <source>
        <dbReference type="ARBA" id="ARBA00022679"/>
    </source>
</evidence>
<evidence type="ECO:0000256" key="6">
    <source>
        <dbReference type="ARBA" id="ARBA00023056"/>
    </source>
</evidence>
<dbReference type="Pfam" id="PF00534">
    <property type="entry name" value="Glycos_transf_1"/>
    <property type="match status" value="1"/>
</dbReference>
<protein>
    <recommendedName>
        <fullName evidence="7">Glycogen synthase</fullName>
        <ecNumber evidence="7">2.4.1.21</ecNumber>
    </recommendedName>
    <alternativeName>
        <fullName evidence="7">Starch [bacterial glycogen] synthase</fullName>
    </alternativeName>
</protein>
<comment type="caution">
    <text evidence="10">The sequence shown here is derived from an EMBL/GenBank/DDBJ whole genome shotgun (WGS) entry which is preliminary data.</text>
</comment>
<gene>
    <name evidence="7" type="primary">glgA</name>
    <name evidence="10" type="ORF">IAA67_08495</name>
</gene>
<dbReference type="AlphaFoldDB" id="A0A9D1CPQ7"/>
<keyword evidence="4 7" id="KW-0328">Glycosyltransferase</keyword>
<comment type="similarity">
    <text evidence="3 7">Belongs to the glycosyltransferase 1 family. Bacterial/plant glycogen synthase subfamily.</text>
</comment>